<gene>
    <name evidence="1" type="ORF">O6H91_08G088000</name>
</gene>
<reference evidence="2" key="1">
    <citation type="journal article" date="2024" name="Proc. Natl. Acad. Sci. U.S.A.">
        <title>Extraordinary preservation of gene collinearity over three hundred million years revealed in homosporous lycophytes.</title>
        <authorList>
            <person name="Li C."/>
            <person name="Wickell D."/>
            <person name="Kuo L.Y."/>
            <person name="Chen X."/>
            <person name="Nie B."/>
            <person name="Liao X."/>
            <person name="Peng D."/>
            <person name="Ji J."/>
            <person name="Jenkins J."/>
            <person name="Williams M."/>
            <person name="Shu S."/>
            <person name="Plott C."/>
            <person name="Barry K."/>
            <person name="Rajasekar S."/>
            <person name="Grimwood J."/>
            <person name="Han X."/>
            <person name="Sun S."/>
            <person name="Hou Z."/>
            <person name="He W."/>
            <person name="Dai G."/>
            <person name="Sun C."/>
            <person name="Schmutz J."/>
            <person name="Leebens-Mack J.H."/>
            <person name="Li F.W."/>
            <person name="Wang L."/>
        </authorList>
    </citation>
    <scope>NUCLEOTIDE SEQUENCE [LARGE SCALE GENOMIC DNA]</scope>
    <source>
        <strain evidence="2">cv. PW_Plant_1</strain>
    </source>
</reference>
<accession>A0ACC2CZQ7</accession>
<sequence length="351" mass="37749">MHTEVVVEARLHAASGVPVGGVVPGGVSYKALDNGGDDRVVREMVRPSQIGTSSQLLAGGVAGAVSKTCTAPLARLTILFQIQGMHADAASSRQASILREASRIMREEGIRAFWKGNGVTVIHRLPYSAVSFFSYEKYKMIFTDMFNVRSSQESIGVGMGMRLLAGGAAGITAATITYPLDLVRTRLAAQTNVKYYNGIIHTLITISRDEGLKGIYRGMGTTLLGVGPNIAINFAAYETLKSTWLSQRPNTSSVIVSLGCGSVAGILSSTATFPIDLVRRRMQLEGIAGRACIYKSGLIGTFAHIVHTEGLRGLYRGIVPEYLKVIPSVAIVFMTYELMKSVLQPKCWNSL</sequence>
<name>A0ACC2CZQ7_DIPCM</name>
<evidence type="ECO:0000313" key="1">
    <source>
        <dbReference type="EMBL" id="KAJ7547481.1"/>
    </source>
</evidence>
<dbReference type="EMBL" id="CM055099">
    <property type="protein sequence ID" value="KAJ7547481.1"/>
    <property type="molecule type" value="Genomic_DNA"/>
</dbReference>
<keyword evidence="2" id="KW-1185">Reference proteome</keyword>
<comment type="caution">
    <text evidence="1">The sequence shown here is derived from an EMBL/GenBank/DDBJ whole genome shotgun (WGS) entry which is preliminary data.</text>
</comment>
<organism evidence="1 2">
    <name type="scientific">Diphasiastrum complanatum</name>
    <name type="common">Issler's clubmoss</name>
    <name type="synonym">Lycopodium complanatum</name>
    <dbReference type="NCBI Taxonomy" id="34168"/>
    <lineage>
        <taxon>Eukaryota</taxon>
        <taxon>Viridiplantae</taxon>
        <taxon>Streptophyta</taxon>
        <taxon>Embryophyta</taxon>
        <taxon>Tracheophyta</taxon>
        <taxon>Lycopodiopsida</taxon>
        <taxon>Lycopodiales</taxon>
        <taxon>Lycopodiaceae</taxon>
        <taxon>Lycopodioideae</taxon>
        <taxon>Diphasiastrum</taxon>
    </lineage>
</organism>
<dbReference type="Proteomes" id="UP001162992">
    <property type="component" value="Chromosome 8"/>
</dbReference>
<evidence type="ECO:0000313" key="2">
    <source>
        <dbReference type="Proteomes" id="UP001162992"/>
    </source>
</evidence>
<proteinExistence type="predicted"/>
<protein>
    <submittedName>
        <fullName evidence="1">Uncharacterized protein</fullName>
    </submittedName>
</protein>